<keyword evidence="1" id="KW-0812">Transmembrane</keyword>
<feature type="transmembrane region" description="Helical" evidence="1">
    <location>
        <begin position="114"/>
        <end position="134"/>
    </location>
</feature>
<evidence type="ECO:0000256" key="1">
    <source>
        <dbReference type="SAM" id="Phobius"/>
    </source>
</evidence>
<proteinExistence type="predicted"/>
<feature type="transmembrane region" description="Helical" evidence="1">
    <location>
        <begin position="53"/>
        <end position="75"/>
    </location>
</feature>
<organism evidence="2 3">
    <name type="scientific">Candidatus Cohnella colombiensis</name>
    <dbReference type="NCBI Taxonomy" id="3121368"/>
    <lineage>
        <taxon>Bacteria</taxon>
        <taxon>Bacillati</taxon>
        <taxon>Bacillota</taxon>
        <taxon>Bacilli</taxon>
        <taxon>Bacillales</taxon>
        <taxon>Paenibacillaceae</taxon>
        <taxon>Cohnella</taxon>
    </lineage>
</organism>
<feature type="transmembrane region" description="Helical" evidence="1">
    <location>
        <begin position="20"/>
        <end position="41"/>
    </location>
</feature>
<evidence type="ECO:0000313" key="3">
    <source>
        <dbReference type="Proteomes" id="UP001178662"/>
    </source>
</evidence>
<dbReference type="EMBL" id="CP119317">
    <property type="protein sequence ID" value="WEK55304.1"/>
    <property type="molecule type" value="Genomic_DNA"/>
</dbReference>
<gene>
    <name evidence="2" type="ORF">P0Y55_04370</name>
</gene>
<protein>
    <submittedName>
        <fullName evidence="2">Uncharacterized protein</fullName>
    </submittedName>
</protein>
<dbReference type="AlphaFoldDB" id="A0AA95EYE4"/>
<name>A0AA95EYE4_9BACL</name>
<keyword evidence="3" id="KW-1185">Reference proteome</keyword>
<reference evidence="2" key="1">
    <citation type="submission" date="2023-03" db="EMBL/GenBank/DDBJ databases">
        <title>Andean soil-derived lignocellulolytic bacterial consortium as a source of novel taxa and putative plastic-active enzymes.</title>
        <authorList>
            <person name="Diaz-Garcia L."/>
            <person name="Chuvochina M."/>
            <person name="Feuerriegel G."/>
            <person name="Bunk B."/>
            <person name="Sproer C."/>
            <person name="Streit W.R."/>
            <person name="Rodriguez L.M."/>
            <person name="Overmann J."/>
            <person name="Jimenez D.J."/>
        </authorList>
    </citation>
    <scope>NUCLEOTIDE SEQUENCE</scope>
    <source>
        <strain evidence="2">MAG 2441</strain>
    </source>
</reference>
<evidence type="ECO:0000313" key="2">
    <source>
        <dbReference type="EMBL" id="WEK55304.1"/>
    </source>
</evidence>
<accession>A0AA95EYE4</accession>
<dbReference type="Proteomes" id="UP001178662">
    <property type="component" value="Chromosome"/>
</dbReference>
<sequence length="146" mass="17051">MNSNTRTGDVNEVSLFRLYLLRGLYLFVVVGLVIVQWPAIIDKIIHPDKTWELMDGVVTCMLTSFSLLCILGIRYPLQMIPVLLWELLWKTLWLLIAALPLWTSGQMDDATQETVISTMLVVIFPFIIPWRYVFANYFKKRGNRWL</sequence>
<keyword evidence="1" id="KW-1133">Transmembrane helix</keyword>
<keyword evidence="1" id="KW-0472">Membrane</keyword>
<feature type="transmembrane region" description="Helical" evidence="1">
    <location>
        <begin position="82"/>
        <end position="102"/>
    </location>
</feature>